<dbReference type="PANTHER" id="PTHR30483">
    <property type="entry name" value="LEUCINE-SPECIFIC-BINDING PROTEIN"/>
    <property type="match status" value="1"/>
</dbReference>
<evidence type="ECO:0000259" key="3">
    <source>
        <dbReference type="Pfam" id="PF13458"/>
    </source>
</evidence>
<evidence type="ECO:0000313" key="4">
    <source>
        <dbReference type="EMBL" id="GBF09119.1"/>
    </source>
</evidence>
<sequence length="430" mass="46599">MFKVAQNRTLIYAAAAIVALVVIAAAAFFLMGGEEAAGGGGEAEKTITINVGLLVDETGPTSDVGKGYSLGAELAFKYFNEKGIYTKDGVKVNINYIKRDYAYNPTTAEEYYREFRDRYGVIAIVGWGTADTEKLSDQVATDKIIYISASYSAKLLVKPFNFYPAPDYSTQACSGLAFLASEFGQGKLALAYDSKVAYSRSPIGAIKKAAPSLGLQVVGDYDLPLRATEADAERIAREMLAADPDYVWCGNTISSCSLLGRAMAKVGLDAFLLTNVWGFDERSPQLIGEGGYGKVFGISPFIYPMFGEDVEGIQTIFEAARMNGVSEDQINLRVVQGFVNVWLLVKAIESVTSQDLQERGGEALKEALEANTFDLGGITADTIDYEPGFHLAYRKVFIIKLGENGELQLMGKFEAPSQVDCARYTIEEGG</sequence>
<keyword evidence="2" id="KW-0812">Transmembrane</keyword>
<keyword evidence="2" id="KW-0472">Membrane</keyword>
<dbReference type="InterPro" id="IPR028082">
    <property type="entry name" value="Peripla_BP_I"/>
</dbReference>
<evidence type="ECO:0000313" key="5">
    <source>
        <dbReference type="Proteomes" id="UP000291213"/>
    </source>
</evidence>
<organism evidence="4 5">
    <name type="scientific">Aeropyrum pernix</name>
    <dbReference type="NCBI Taxonomy" id="56636"/>
    <lineage>
        <taxon>Archaea</taxon>
        <taxon>Thermoproteota</taxon>
        <taxon>Thermoprotei</taxon>
        <taxon>Desulfurococcales</taxon>
        <taxon>Desulfurococcaceae</taxon>
        <taxon>Aeropyrum</taxon>
    </lineage>
</organism>
<evidence type="ECO:0000256" key="2">
    <source>
        <dbReference type="SAM" id="Phobius"/>
    </source>
</evidence>
<name>A0A401H9V8_AERPX</name>
<feature type="domain" description="Leucine-binding protein" evidence="3">
    <location>
        <begin position="48"/>
        <end position="404"/>
    </location>
</feature>
<dbReference type="AlphaFoldDB" id="A0A401H9V8"/>
<protein>
    <submittedName>
        <fullName evidence="4">ABC transporter, substrate binding protein</fullName>
    </submittedName>
</protein>
<proteinExistence type="predicted"/>
<dbReference type="Gene3D" id="3.40.50.2300">
    <property type="match status" value="2"/>
</dbReference>
<dbReference type="Proteomes" id="UP000291213">
    <property type="component" value="Unassembled WGS sequence"/>
</dbReference>
<keyword evidence="1" id="KW-0732">Signal</keyword>
<evidence type="ECO:0000256" key="1">
    <source>
        <dbReference type="ARBA" id="ARBA00022729"/>
    </source>
</evidence>
<dbReference type="Pfam" id="PF13458">
    <property type="entry name" value="Peripla_BP_6"/>
    <property type="match status" value="1"/>
</dbReference>
<feature type="transmembrane region" description="Helical" evidence="2">
    <location>
        <begin position="12"/>
        <end position="31"/>
    </location>
</feature>
<dbReference type="InterPro" id="IPR051010">
    <property type="entry name" value="BCAA_transport"/>
</dbReference>
<gene>
    <name evidence="4" type="ORF">apy_08440</name>
</gene>
<dbReference type="SUPFAM" id="SSF53822">
    <property type="entry name" value="Periplasmic binding protein-like I"/>
    <property type="match status" value="1"/>
</dbReference>
<keyword evidence="2" id="KW-1133">Transmembrane helix</keyword>
<dbReference type="EMBL" id="BDMD01000042">
    <property type="protein sequence ID" value="GBF09119.1"/>
    <property type="molecule type" value="Genomic_DNA"/>
</dbReference>
<comment type="caution">
    <text evidence="4">The sequence shown here is derived from an EMBL/GenBank/DDBJ whole genome shotgun (WGS) entry which is preliminary data.</text>
</comment>
<dbReference type="InterPro" id="IPR028081">
    <property type="entry name" value="Leu-bd"/>
</dbReference>
<dbReference type="PANTHER" id="PTHR30483:SF38">
    <property type="entry name" value="BLR7848 PROTEIN"/>
    <property type="match status" value="1"/>
</dbReference>
<reference evidence="4 5" key="1">
    <citation type="submission" date="2017-02" db="EMBL/GenBank/DDBJ databases">
        <title>isolation and characterization of a novel temperate virus Aeropyrum globular virus 1 infecting hyperthermophilic archaeon Aeropyrum.</title>
        <authorList>
            <person name="Yumiya M."/>
            <person name="Yoshida T."/>
            <person name="Sako Y."/>
        </authorList>
    </citation>
    <scope>NUCLEOTIDE SEQUENCE [LARGE SCALE GENOMIC DNA]</scope>
    <source>
        <strain evidence="4 5">YK1-12-2013</strain>
    </source>
</reference>
<accession>A0A401H9V8</accession>